<dbReference type="InterPro" id="IPR003661">
    <property type="entry name" value="HisK_dim/P_dom"/>
</dbReference>
<dbReference type="InterPro" id="IPR036097">
    <property type="entry name" value="HisK_dim/P_sf"/>
</dbReference>
<dbReference type="PROSITE" id="PS50109">
    <property type="entry name" value="HIS_KIN"/>
    <property type="match status" value="1"/>
</dbReference>
<dbReference type="InterPro" id="IPR003594">
    <property type="entry name" value="HATPase_dom"/>
</dbReference>
<dbReference type="Gene3D" id="3.40.50.2300">
    <property type="match status" value="1"/>
</dbReference>
<dbReference type="SUPFAM" id="SSF52172">
    <property type="entry name" value="CheY-like"/>
    <property type="match status" value="1"/>
</dbReference>
<comment type="catalytic activity">
    <reaction evidence="1">
        <text>ATP + protein L-histidine = ADP + protein N-phospho-L-histidine.</text>
        <dbReference type="EC" id="2.7.13.3"/>
    </reaction>
</comment>
<evidence type="ECO:0000259" key="8">
    <source>
        <dbReference type="PROSITE" id="PS50109"/>
    </source>
</evidence>
<dbReference type="InterPro" id="IPR001789">
    <property type="entry name" value="Sig_transdc_resp-reg_receiver"/>
</dbReference>
<comment type="caution">
    <text evidence="11">The sequence shown here is derived from an EMBL/GenBank/DDBJ whole genome shotgun (WGS) entry which is preliminary data.</text>
</comment>
<dbReference type="AlphaFoldDB" id="A0A4Q8L826"/>
<evidence type="ECO:0000313" key="12">
    <source>
        <dbReference type="Proteomes" id="UP000292627"/>
    </source>
</evidence>
<dbReference type="SMART" id="SM00388">
    <property type="entry name" value="HisKA"/>
    <property type="match status" value="1"/>
</dbReference>
<feature type="domain" description="Response regulatory" evidence="9">
    <location>
        <begin position="517"/>
        <end position="633"/>
    </location>
</feature>
<dbReference type="SMART" id="SM00086">
    <property type="entry name" value="PAC"/>
    <property type="match status" value="1"/>
</dbReference>
<keyword evidence="4" id="KW-0808">Transferase</keyword>
<proteinExistence type="predicted"/>
<dbReference type="PANTHER" id="PTHR43547">
    <property type="entry name" value="TWO-COMPONENT HISTIDINE KINASE"/>
    <property type="match status" value="1"/>
</dbReference>
<dbReference type="CDD" id="cd17580">
    <property type="entry name" value="REC_2_DhkD-like"/>
    <property type="match status" value="1"/>
</dbReference>
<evidence type="ECO:0000256" key="7">
    <source>
        <dbReference type="SAM" id="MobiDB-lite"/>
    </source>
</evidence>
<dbReference type="GO" id="GO:0005886">
    <property type="term" value="C:plasma membrane"/>
    <property type="evidence" value="ECO:0007669"/>
    <property type="project" value="UniProtKB-ARBA"/>
</dbReference>
<dbReference type="InterPro" id="IPR005467">
    <property type="entry name" value="His_kinase_dom"/>
</dbReference>
<dbReference type="FunFam" id="3.30.565.10:FF:000006">
    <property type="entry name" value="Sensor histidine kinase WalK"/>
    <property type="match status" value="1"/>
</dbReference>
<feature type="modified residue" description="4-aspartylphosphate" evidence="6">
    <location>
        <position position="566"/>
    </location>
</feature>
<keyword evidence="5 11" id="KW-0418">Kinase</keyword>
<dbReference type="PROSITE" id="PS50110">
    <property type="entry name" value="RESPONSE_REGULATORY"/>
    <property type="match status" value="1"/>
</dbReference>
<dbReference type="Gene3D" id="3.30.565.10">
    <property type="entry name" value="Histidine kinase-like ATPase, C-terminal domain"/>
    <property type="match status" value="1"/>
</dbReference>
<evidence type="ECO:0000256" key="6">
    <source>
        <dbReference type="PROSITE-ProRule" id="PRU00169"/>
    </source>
</evidence>
<dbReference type="Pfam" id="PF13188">
    <property type="entry name" value="PAS_8"/>
    <property type="match status" value="1"/>
</dbReference>
<dbReference type="InterPro" id="IPR000014">
    <property type="entry name" value="PAS"/>
</dbReference>
<dbReference type="SMART" id="SM00448">
    <property type="entry name" value="REC"/>
    <property type="match status" value="1"/>
</dbReference>
<dbReference type="SMART" id="SM00387">
    <property type="entry name" value="HATPase_c"/>
    <property type="match status" value="1"/>
</dbReference>
<protein>
    <recommendedName>
        <fullName evidence="2">histidine kinase</fullName>
        <ecNumber evidence="2">2.7.13.3</ecNumber>
    </recommendedName>
</protein>
<dbReference type="Pfam" id="PF00512">
    <property type="entry name" value="HisKA"/>
    <property type="match status" value="1"/>
</dbReference>
<dbReference type="InterPro" id="IPR013655">
    <property type="entry name" value="PAS_fold_3"/>
</dbReference>
<evidence type="ECO:0000256" key="3">
    <source>
        <dbReference type="ARBA" id="ARBA00022553"/>
    </source>
</evidence>
<feature type="region of interest" description="Disordered" evidence="7">
    <location>
        <begin position="1"/>
        <end position="23"/>
    </location>
</feature>
<accession>A0A4Q8L826</accession>
<dbReference type="InterPro" id="IPR011006">
    <property type="entry name" value="CheY-like_superfamily"/>
</dbReference>
<dbReference type="PROSITE" id="PS50113">
    <property type="entry name" value="PAC"/>
    <property type="match status" value="1"/>
</dbReference>
<dbReference type="OrthoDB" id="9768069at2"/>
<dbReference type="PANTHER" id="PTHR43547:SF2">
    <property type="entry name" value="HYBRID SIGNAL TRANSDUCTION HISTIDINE KINASE C"/>
    <property type="match status" value="1"/>
</dbReference>
<evidence type="ECO:0000259" key="9">
    <source>
        <dbReference type="PROSITE" id="PS50110"/>
    </source>
</evidence>
<dbReference type="EC" id="2.7.13.3" evidence="2"/>
<evidence type="ECO:0000259" key="10">
    <source>
        <dbReference type="PROSITE" id="PS50113"/>
    </source>
</evidence>
<sequence>MPYTTPGPDGAPLPEAFESAGPGAQRTEGVLYQAPALPASERRAPDDADARALLGLTASEHGWWQALVDVDVEGACREYDAFLAGDAPLDIEYRVRLPGGDERWLRDRARVAARDAQGRPSQLVGVLDDVTGRNSLRRRAREAAEKYRSLFDSIDAGFCVIEMIFDAEGQPQDYRFLEVNAAFARQTGIQDAPGRRMREIAPAHEADWFQTYGRIARSGVPERFEQSAAQLGFHYDVYAFRFGDPARQQVAVLFNDISDRKRMEDALREDGRRKTEFIAMLAHELRNPLATITSGLQAMKLGSHGVAMHPAAPMMERQIVQMSQLLDDLLDINRIALGKVVLRRERRDLGQLAAHVAEAFRAHYLERDVRLELVLPQAPVWVRADATRMAQVLGNLLSNAAKFSHPGGEVRLRVSEQDGQAVAEVRDTGIGIEPHKLQHIFELFAQVDDNRHASFGGLGVGIALARELVGRHDGTLEAHSDGLGQGSTFIVRLPLDAPAPALAPGTEDKPARDGALQLLLIDDNRDAADSISMVLALLGHQVTTRYNGPDGLAAAEQARPDVVITDIGMPGMDGHEVCRRLRARPDGADLRIVALTGWGTREDRELTRQAGFDHHLVKPVTAAKLRDALAAVTARP</sequence>
<feature type="domain" description="PAC" evidence="10">
    <location>
        <begin position="89"/>
        <end position="142"/>
    </location>
</feature>
<dbReference type="CDD" id="cd00130">
    <property type="entry name" value="PAS"/>
    <property type="match status" value="1"/>
</dbReference>
<dbReference type="Gene3D" id="1.10.287.130">
    <property type="match status" value="1"/>
</dbReference>
<name>A0A4Q8L826_9GAMM</name>
<dbReference type="SUPFAM" id="SSF47384">
    <property type="entry name" value="Homodimeric domain of signal transducing histidine kinase"/>
    <property type="match status" value="1"/>
</dbReference>
<dbReference type="GO" id="GO:0000155">
    <property type="term" value="F:phosphorelay sensor kinase activity"/>
    <property type="evidence" value="ECO:0007669"/>
    <property type="project" value="InterPro"/>
</dbReference>
<keyword evidence="3 6" id="KW-0597">Phosphoprotein</keyword>
<dbReference type="InterPro" id="IPR004358">
    <property type="entry name" value="Sig_transdc_His_kin-like_C"/>
</dbReference>
<dbReference type="SUPFAM" id="SSF55874">
    <property type="entry name" value="ATPase domain of HSP90 chaperone/DNA topoisomerase II/histidine kinase"/>
    <property type="match status" value="1"/>
</dbReference>
<dbReference type="InterPro" id="IPR036890">
    <property type="entry name" value="HATPase_C_sf"/>
</dbReference>
<feature type="domain" description="Histidine kinase" evidence="8">
    <location>
        <begin position="280"/>
        <end position="497"/>
    </location>
</feature>
<evidence type="ECO:0000313" key="11">
    <source>
        <dbReference type="EMBL" id="TAA23861.1"/>
    </source>
</evidence>
<evidence type="ECO:0000256" key="4">
    <source>
        <dbReference type="ARBA" id="ARBA00022679"/>
    </source>
</evidence>
<dbReference type="RefSeq" id="WP_130552198.1">
    <property type="nucleotide sequence ID" value="NZ_SHMC01000005.1"/>
</dbReference>
<dbReference type="Proteomes" id="UP000292627">
    <property type="component" value="Unassembled WGS sequence"/>
</dbReference>
<dbReference type="PRINTS" id="PR00344">
    <property type="entry name" value="BCTRLSENSOR"/>
</dbReference>
<evidence type="ECO:0000256" key="2">
    <source>
        <dbReference type="ARBA" id="ARBA00012438"/>
    </source>
</evidence>
<dbReference type="Pfam" id="PF00072">
    <property type="entry name" value="Response_reg"/>
    <property type="match status" value="1"/>
</dbReference>
<gene>
    <name evidence="11" type="ORF">EA660_14695</name>
</gene>
<organism evidence="11 12">
    <name type="scientific">Pseudoxanthomonas winnipegensis</name>
    <dbReference type="NCBI Taxonomy" id="2480810"/>
    <lineage>
        <taxon>Bacteria</taxon>
        <taxon>Pseudomonadati</taxon>
        <taxon>Pseudomonadota</taxon>
        <taxon>Gammaproteobacteria</taxon>
        <taxon>Lysobacterales</taxon>
        <taxon>Lysobacteraceae</taxon>
        <taxon>Pseudoxanthomonas</taxon>
    </lineage>
</organism>
<reference evidence="11 12" key="1">
    <citation type="submission" date="2019-02" db="EMBL/GenBank/DDBJ databases">
        <title>WGS of Pseudoxanthomonas species novum from clinical isolates.</title>
        <authorList>
            <person name="Bernier A.-M."/>
            <person name="Bernard K."/>
            <person name="Vachon A."/>
        </authorList>
    </citation>
    <scope>NUCLEOTIDE SEQUENCE [LARGE SCALE GENOMIC DNA]</scope>
    <source>
        <strain evidence="11 12">NML171200</strain>
    </source>
</reference>
<dbReference type="Pfam" id="PF02518">
    <property type="entry name" value="HATPase_c"/>
    <property type="match status" value="1"/>
</dbReference>
<dbReference type="InterPro" id="IPR035965">
    <property type="entry name" value="PAS-like_dom_sf"/>
</dbReference>
<dbReference type="Pfam" id="PF08447">
    <property type="entry name" value="PAS_3"/>
    <property type="match status" value="1"/>
</dbReference>
<dbReference type="EMBL" id="SHMC01000005">
    <property type="protein sequence ID" value="TAA23861.1"/>
    <property type="molecule type" value="Genomic_DNA"/>
</dbReference>
<evidence type="ECO:0000256" key="1">
    <source>
        <dbReference type="ARBA" id="ARBA00000085"/>
    </source>
</evidence>
<evidence type="ECO:0000256" key="5">
    <source>
        <dbReference type="ARBA" id="ARBA00022777"/>
    </source>
</evidence>
<dbReference type="Gene3D" id="3.30.450.20">
    <property type="entry name" value="PAS domain"/>
    <property type="match status" value="2"/>
</dbReference>
<dbReference type="InterPro" id="IPR001610">
    <property type="entry name" value="PAC"/>
</dbReference>
<dbReference type="SUPFAM" id="SSF55785">
    <property type="entry name" value="PYP-like sensor domain (PAS domain)"/>
    <property type="match status" value="2"/>
</dbReference>
<dbReference type="CDD" id="cd00082">
    <property type="entry name" value="HisKA"/>
    <property type="match status" value="1"/>
</dbReference>
<dbReference type="InterPro" id="IPR000700">
    <property type="entry name" value="PAS-assoc_C"/>
</dbReference>